<evidence type="ECO:0000256" key="10">
    <source>
        <dbReference type="PROSITE-ProRule" id="PRU00546"/>
    </source>
</evidence>
<dbReference type="PANTHER" id="PTHR43096:SF10">
    <property type="entry name" value="CHAPERONE PROTEIN DNAJ A6, CHLOROPLASTIC"/>
    <property type="match status" value="1"/>
</dbReference>
<dbReference type="Pfam" id="PF00226">
    <property type="entry name" value="DnaJ"/>
    <property type="match status" value="1"/>
</dbReference>
<comment type="function">
    <text evidence="9">Participates actively in the response to hyperosmotic and heat shock by preventing the aggregation of stress-denatured proteins and by disaggregating proteins, also in an autonomous, DnaK-independent fashion. Unfolded proteins bind initially to DnaJ; upon interaction with the DnaJ-bound protein, DnaK hydrolyzes its bound ATP, resulting in the formation of a stable complex. GrpE releases ADP from DnaK; ATP binding to DnaK triggers the release of the substrate protein, thus completing the reaction cycle. Several rounds of ATP-dependent interactions between DnaJ, DnaK and GrpE are required for fully efficient folding. Also involved, together with DnaK and GrpE, in the DNA replication of plasmids through activation of initiation proteins.</text>
</comment>
<evidence type="ECO:0000256" key="2">
    <source>
        <dbReference type="ARBA" id="ARBA00022723"/>
    </source>
</evidence>
<dbReference type="FunFam" id="2.10.230.10:FF:000002">
    <property type="entry name" value="Molecular chaperone DnaJ"/>
    <property type="match status" value="1"/>
</dbReference>
<proteinExistence type="inferred from homology"/>
<evidence type="ECO:0000313" key="14">
    <source>
        <dbReference type="Proteomes" id="UP000070174"/>
    </source>
</evidence>
<feature type="zinc finger region" description="CR-type" evidence="10">
    <location>
        <begin position="135"/>
        <end position="217"/>
    </location>
</feature>
<sequence>MRNFYEILEVEKNVTKEELKRSYKKLAKKYHPDLNPGDEVAEAKFKEISYAYEVLADDEKRQIYDVYGEEGLKGNMGGSGGSGFGGFSDIFDDIFDIFGGSRSNRYEYANRKDMPKKGPDARVDVTLDFFEAIFGVEKEISVKVREECSHCHGSKMEPGSEKHTCETCHGSGQVTSEQNTPFGRFVRTSACKDCNGTGEVIEEPCKECGGRGSKVRTKKLKVNIPKGVDTGNIISLRNQGSVGENGGENGDIFVYIRVRSDAVFKREGNDIYLNIPISYSDAVLGAKIKVPTLEKIVDYDIPKGTTGGTVFRLKGEGVPYVNRDKQRGDLFFKVDIIIPKKVSDEQRKLLEELRETEPEVAENKKSFLDKLKKLFD</sequence>
<evidence type="ECO:0000256" key="9">
    <source>
        <dbReference type="HAMAP-Rule" id="MF_01152"/>
    </source>
</evidence>
<dbReference type="Proteomes" id="UP000070174">
    <property type="component" value="Unassembled WGS sequence"/>
</dbReference>
<evidence type="ECO:0000259" key="12">
    <source>
        <dbReference type="PROSITE" id="PS51188"/>
    </source>
</evidence>
<dbReference type="HAMAP" id="MF_01152">
    <property type="entry name" value="DnaJ"/>
    <property type="match status" value="1"/>
</dbReference>
<evidence type="ECO:0000256" key="3">
    <source>
        <dbReference type="ARBA" id="ARBA00022737"/>
    </source>
</evidence>
<protein>
    <recommendedName>
        <fullName evidence="8 9">Chaperone protein DnaJ</fullName>
    </recommendedName>
</protein>
<dbReference type="NCBIfam" id="TIGR02349">
    <property type="entry name" value="DnaJ_bact"/>
    <property type="match status" value="1"/>
</dbReference>
<name>A0A133PM36_9FIRM</name>
<evidence type="ECO:0000259" key="11">
    <source>
        <dbReference type="PROSITE" id="PS50076"/>
    </source>
</evidence>
<keyword evidence="5 9" id="KW-0862">Zinc</keyword>
<feature type="domain" description="J" evidence="11">
    <location>
        <begin position="3"/>
        <end position="68"/>
    </location>
</feature>
<comment type="similarity">
    <text evidence="7 9">Belongs to the DnaJ family.</text>
</comment>
<comment type="domain">
    <text evidence="9">The J domain is necessary and sufficient to stimulate DnaK ATPase activity. Zinc center 1 plays an important role in the autonomous, DnaK-independent chaperone activity of DnaJ. Zinc center 2 is essential for interaction with DnaK and for DnaJ activity.</text>
</comment>
<dbReference type="InterPro" id="IPR036410">
    <property type="entry name" value="HSP_DnaJ_Cys-rich_dom_sf"/>
</dbReference>
<dbReference type="SUPFAM" id="SSF49493">
    <property type="entry name" value="HSP40/DnaJ peptide-binding domain"/>
    <property type="match status" value="2"/>
</dbReference>
<dbReference type="PROSITE" id="PS51188">
    <property type="entry name" value="ZF_CR"/>
    <property type="match status" value="1"/>
</dbReference>
<comment type="cofactor">
    <cofactor evidence="9">
        <name>Zn(2+)</name>
        <dbReference type="ChEBI" id="CHEBI:29105"/>
    </cofactor>
    <text evidence="9">Binds 2 Zn(2+) ions per monomer.</text>
</comment>
<reference evidence="13 14" key="1">
    <citation type="submission" date="2016-01" db="EMBL/GenBank/DDBJ databases">
        <authorList>
            <person name="Oliw E.H."/>
        </authorList>
    </citation>
    <scope>NUCLEOTIDE SEQUENCE [LARGE SCALE GENOMIC DNA]</scope>
    <source>
        <strain evidence="13 14">CMW7756A</strain>
    </source>
</reference>
<dbReference type="CDD" id="cd10747">
    <property type="entry name" value="DnaJ_C"/>
    <property type="match status" value="1"/>
</dbReference>
<feature type="binding site" evidence="9">
    <location>
        <position position="148"/>
    </location>
    <ligand>
        <name>Zn(2+)</name>
        <dbReference type="ChEBI" id="CHEBI:29105"/>
        <label>1</label>
    </ligand>
</feature>
<keyword evidence="9" id="KW-0963">Cytoplasm</keyword>
<dbReference type="InterPro" id="IPR001623">
    <property type="entry name" value="DnaJ_domain"/>
</dbReference>
<dbReference type="Pfam" id="PF01556">
    <property type="entry name" value="DnaJ_C"/>
    <property type="match status" value="1"/>
</dbReference>
<keyword evidence="1 9" id="KW-0235">DNA replication</keyword>
<dbReference type="GO" id="GO:0006260">
    <property type="term" value="P:DNA replication"/>
    <property type="evidence" value="ECO:0007669"/>
    <property type="project" value="UniProtKB-KW"/>
</dbReference>
<dbReference type="CDD" id="cd06257">
    <property type="entry name" value="DnaJ"/>
    <property type="match status" value="1"/>
</dbReference>
<dbReference type="SMART" id="SM00271">
    <property type="entry name" value="DnaJ"/>
    <property type="match status" value="1"/>
</dbReference>
<comment type="caution">
    <text evidence="13">The sequence shown here is derived from an EMBL/GenBank/DDBJ whole genome shotgun (WGS) entry which is preliminary data.</text>
</comment>
<dbReference type="InterPro" id="IPR008971">
    <property type="entry name" value="HSP40/DnaJ_pept-bd"/>
</dbReference>
<dbReference type="GO" id="GO:0005737">
    <property type="term" value="C:cytoplasm"/>
    <property type="evidence" value="ECO:0007669"/>
    <property type="project" value="UniProtKB-SubCell"/>
</dbReference>
<comment type="caution">
    <text evidence="9">Lacks conserved residue(s) required for the propagation of feature annotation.</text>
</comment>
<dbReference type="Gene3D" id="1.10.287.110">
    <property type="entry name" value="DnaJ domain"/>
    <property type="match status" value="1"/>
</dbReference>
<feature type="binding site" evidence="9">
    <location>
        <position position="168"/>
    </location>
    <ligand>
        <name>Zn(2+)</name>
        <dbReference type="ChEBI" id="CHEBI:29105"/>
        <label>2</label>
    </ligand>
</feature>
<feature type="binding site" evidence="9">
    <location>
        <position position="191"/>
    </location>
    <ligand>
        <name>Zn(2+)</name>
        <dbReference type="ChEBI" id="CHEBI:29105"/>
        <label>2</label>
    </ligand>
</feature>
<evidence type="ECO:0000256" key="4">
    <source>
        <dbReference type="ARBA" id="ARBA00022771"/>
    </source>
</evidence>
<keyword evidence="3 9" id="KW-0677">Repeat</keyword>
<dbReference type="EMBL" id="LRQE01000034">
    <property type="protein sequence ID" value="KXA29638.1"/>
    <property type="molecule type" value="Genomic_DNA"/>
</dbReference>
<feature type="binding site" evidence="9">
    <location>
        <position position="151"/>
    </location>
    <ligand>
        <name>Zn(2+)</name>
        <dbReference type="ChEBI" id="CHEBI:29105"/>
        <label>1</label>
    </ligand>
</feature>
<dbReference type="AlphaFoldDB" id="A0A133PM36"/>
<dbReference type="GO" id="GO:0031072">
    <property type="term" value="F:heat shock protein binding"/>
    <property type="evidence" value="ECO:0007669"/>
    <property type="project" value="InterPro"/>
</dbReference>
<dbReference type="GO" id="GO:0042026">
    <property type="term" value="P:protein refolding"/>
    <property type="evidence" value="ECO:0007669"/>
    <property type="project" value="TreeGrafter"/>
</dbReference>
<dbReference type="NCBIfam" id="NF008035">
    <property type="entry name" value="PRK10767.1"/>
    <property type="match status" value="1"/>
</dbReference>
<dbReference type="GO" id="GO:0005524">
    <property type="term" value="F:ATP binding"/>
    <property type="evidence" value="ECO:0007669"/>
    <property type="project" value="InterPro"/>
</dbReference>
<feature type="binding site" evidence="9">
    <location>
        <position position="165"/>
    </location>
    <ligand>
        <name>Zn(2+)</name>
        <dbReference type="ChEBI" id="CHEBI:29105"/>
        <label>2</label>
    </ligand>
</feature>
<keyword evidence="4 9" id="KW-0863">Zinc-finger</keyword>
<keyword evidence="2 9" id="KW-0479">Metal-binding</keyword>
<dbReference type="PROSITE" id="PS00636">
    <property type="entry name" value="DNAJ_1"/>
    <property type="match status" value="1"/>
</dbReference>
<comment type="subunit">
    <text evidence="9">Homodimer.</text>
</comment>
<dbReference type="SUPFAM" id="SSF57938">
    <property type="entry name" value="DnaJ/Hsp40 cysteine-rich domain"/>
    <property type="match status" value="1"/>
</dbReference>
<dbReference type="RefSeq" id="WP_060800333.1">
    <property type="nucleotide sequence ID" value="NZ_KQ957101.1"/>
</dbReference>
<dbReference type="PANTHER" id="PTHR43096">
    <property type="entry name" value="DNAJ HOMOLOG 1, MITOCHONDRIAL-RELATED"/>
    <property type="match status" value="1"/>
</dbReference>
<feature type="domain" description="CR-type" evidence="12">
    <location>
        <begin position="135"/>
        <end position="217"/>
    </location>
</feature>
<dbReference type="Pfam" id="PF00684">
    <property type="entry name" value="DnaJ_CXXCXGXG"/>
    <property type="match status" value="1"/>
</dbReference>
<dbReference type="PROSITE" id="PS50076">
    <property type="entry name" value="DNAJ_2"/>
    <property type="match status" value="1"/>
</dbReference>
<evidence type="ECO:0000256" key="1">
    <source>
        <dbReference type="ARBA" id="ARBA00022705"/>
    </source>
</evidence>
<feature type="binding site" evidence="9">
    <location>
        <position position="194"/>
    </location>
    <ligand>
        <name>Zn(2+)</name>
        <dbReference type="ChEBI" id="CHEBI:29105"/>
        <label>2</label>
    </ligand>
</feature>
<dbReference type="InterPro" id="IPR018253">
    <property type="entry name" value="DnaJ_domain_CS"/>
</dbReference>
<accession>A0A133PM36</accession>
<evidence type="ECO:0000256" key="8">
    <source>
        <dbReference type="ARBA" id="ARBA00067609"/>
    </source>
</evidence>
<dbReference type="CDD" id="cd10719">
    <property type="entry name" value="DnaJ_zf"/>
    <property type="match status" value="1"/>
</dbReference>
<dbReference type="PATRIC" id="fig|54005.3.peg.1246"/>
<organism evidence="13">
    <name type="scientific">Peptoniphilus harei</name>
    <dbReference type="NCBI Taxonomy" id="54005"/>
    <lineage>
        <taxon>Bacteria</taxon>
        <taxon>Bacillati</taxon>
        <taxon>Bacillota</taxon>
        <taxon>Tissierellia</taxon>
        <taxon>Tissierellales</taxon>
        <taxon>Peptoniphilaceae</taxon>
        <taxon>Peptoniphilus</taxon>
    </lineage>
</organism>
<dbReference type="SUPFAM" id="SSF46565">
    <property type="entry name" value="Chaperone J-domain"/>
    <property type="match status" value="1"/>
</dbReference>
<evidence type="ECO:0000256" key="6">
    <source>
        <dbReference type="ARBA" id="ARBA00023186"/>
    </source>
</evidence>
<dbReference type="InterPro" id="IPR036869">
    <property type="entry name" value="J_dom_sf"/>
</dbReference>
<dbReference type="InterPro" id="IPR012724">
    <property type="entry name" value="DnaJ"/>
</dbReference>
<dbReference type="Gene3D" id="2.10.230.10">
    <property type="entry name" value="Heat shock protein DnaJ, cysteine-rich domain"/>
    <property type="match status" value="1"/>
</dbReference>
<keyword evidence="9" id="KW-0346">Stress response</keyword>
<feature type="binding site" evidence="9">
    <location>
        <position position="208"/>
    </location>
    <ligand>
        <name>Zn(2+)</name>
        <dbReference type="ChEBI" id="CHEBI:29105"/>
        <label>1</label>
    </ligand>
</feature>
<feature type="binding site" evidence="9">
    <location>
        <position position="205"/>
    </location>
    <ligand>
        <name>Zn(2+)</name>
        <dbReference type="ChEBI" id="CHEBI:29105"/>
        <label>1</label>
    </ligand>
</feature>
<dbReference type="PRINTS" id="PR00625">
    <property type="entry name" value="JDOMAIN"/>
</dbReference>
<dbReference type="GO" id="GO:0008270">
    <property type="term" value="F:zinc ion binding"/>
    <property type="evidence" value="ECO:0007669"/>
    <property type="project" value="UniProtKB-UniRule"/>
</dbReference>
<evidence type="ECO:0000256" key="7">
    <source>
        <dbReference type="ARBA" id="ARBA00061004"/>
    </source>
</evidence>
<keyword evidence="6 9" id="KW-0143">Chaperone</keyword>
<dbReference type="InterPro" id="IPR002939">
    <property type="entry name" value="DnaJ_C"/>
</dbReference>
<comment type="subcellular location">
    <subcellularLocation>
        <location evidence="9">Cytoplasm</location>
    </subcellularLocation>
</comment>
<dbReference type="GO" id="GO:0051082">
    <property type="term" value="F:unfolded protein binding"/>
    <property type="evidence" value="ECO:0007669"/>
    <property type="project" value="UniProtKB-UniRule"/>
</dbReference>
<dbReference type="GO" id="GO:0009408">
    <property type="term" value="P:response to heat"/>
    <property type="evidence" value="ECO:0007669"/>
    <property type="project" value="InterPro"/>
</dbReference>
<dbReference type="Gene3D" id="2.60.260.20">
    <property type="entry name" value="Urease metallochaperone UreE, N-terminal domain"/>
    <property type="match status" value="2"/>
</dbReference>
<gene>
    <name evidence="9" type="primary">dnaJ</name>
    <name evidence="13" type="ORF">HMPREF3229_01263</name>
</gene>
<evidence type="ECO:0000256" key="5">
    <source>
        <dbReference type="ARBA" id="ARBA00022833"/>
    </source>
</evidence>
<evidence type="ECO:0000313" key="13">
    <source>
        <dbReference type="EMBL" id="KXA29638.1"/>
    </source>
</evidence>
<dbReference type="InterPro" id="IPR001305">
    <property type="entry name" value="HSP_DnaJ_Cys-rich_dom"/>
</dbReference>
<dbReference type="FunFam" id="2.60.260.20:FF:000005">
    <property type="entry name" value="Chaperone protein dnaJ 1, mitochondrial"/>
    <property type="match status" value="1"/>
</dbReference>